<sequence>MKAVRPPRPERVKHVDYDFNVFINCPFDATFQPLLHAAIFTIHTCGLIARCALEDSDQNLRFSRILDIIGECRYGIHDLSRIEPGKMPRNNMPLELGVFIGCRHFGTEYDYEKDYLVLDSKPHRYKKHITDLGGEDPSIHGNTEKGMIKAVRDWLRSRLYGRMTPLPSAGVFYEHYRHFLTKAPDLCARRTWVLEELDFEEYVVVVTDYLEEAHQYRSELEAIYEQAVAKGLLK</sequence>
<dbReference type="RefSeq" id="WP_305013191.1">
    <property type="nucleotide sequence ID" value="NZ_JAUQSX010000011.1"/>
</dbReference>
<organism evidence="1 2">
    <name type="scientific">Hymenobacter mellowenesis</name>
    <dbReference type="NCBI Taxonomy" id="3063995"/>
    <lineage>
        <taxon>Bacteria</taxon>
        <taxon>Pseudomonadati</taxon>
        <taxon>Bacteroidota</taxon>
        <taxon>Cytophagia</taxon>
        <taxon>Cytophagales</taxon>
        <taxon>Hymenobacteraceae</taxon>
        <taxon>Hymenobacter</taxon>
    </lineage>
</organism>
<proteinExistence type="predicted"/>
<evidence type="ECO:0000313" key="2">
    <source>
        <dbReference type="Proteomes" id="UP001167796"/>
    </source>
</evidence>
<evidence type="ECO:0000313" key="1">
    <source>
        <dbReference type="EMBL" id="MDO7848514.1"/>
    </source>
</evidence>
<keyword evidence="2" id="KW-1185">Reference proteome</keyword>
<reference evidence="1" key="1">
    <citation type="submission" date="2023-07" db="EMBL/GenBank/DDBJ databases">
        <authorList>
            <person name="Kim M.K."/>
        </authorList>
    </citation>
    <scope>NUCLEOTIDE SEQUENCE</scope>
    <source>
        <strain evidence="1">M29</strain>
    </source>
</reference>
<protein>
    <submittedName>
        <fullName evidence="1">Uncharacterized protein</fullName>
    </submittedName>
</protein>
<accession>A0ABT9AFB7</accession>
<gene>
    <name evidence="1" type="ORF">Q5H92_19260</name>
</gene>
<comment type="caution">
    <text evidence="1">The sequence shown here is derived from an EMBL/GenBank/DDBJ whole genome shotgun (WGS) entry which is preliminary data.</text>
</comment>
<name>A0ABT9AFB7_9BACT</name>
<dbReference type="EMBL" id="JAUQSX010000011">
    <property type="protein sequence ID" value="MDO7848514.1"/>
    <property type="molecule type" value="Genomic_DNA"/>
</dbReference>
<dbReference type="Proteomes" id="UP001167796">
    <property type="component" value="Unassembled WGS sequence"/>
</dbReference>